<dbReference type="EMBL" id="ML977563">
    <property type="protein sequence ID" value="KAF2005356.1"/>
    <property type="molecule type" value="Genomic_DNA"/>
</dbReference>
<gene>
    <name evidence="3" type="ORF">P154DRAFT_559899</name>
</gene>
<dbReference type="AlphaFoldDB" id="A0A6A5X2E8"/>
<feature type="region of interest" description="Disordered" evidence="1">
    <location>
        <begin position="17"/>
        <end position="112"/>
    </location>
</feature>
<organism evidence="3 4">
    <name type="scientific">Amniculicola lignicola CBS 123094</name>
    <dbReference type="NCBI Taxonomy" id="1392246"/>
    <lineage>
        <taxon>Eukaryota</taxon>
        <taxon>Fungi</taxon>
        <taxon>Dikarya</taxon>
        <taxon>Ascomycota</taxon>
        <taxon>Pezizomycotina</taxon>
        <taxon>Dothideomycetes</taxon>
        <taxon>Pleosporomycetidae</taxon>
        <taxon>Pleosporales</taxon>
        <taxon>Amniculicolaceae</taxon>
        <taxon>Amniculicola</taxon>
    </lineage>
</organism>
<evidence type="ECO:0000313" key="4">
    <source>
        <dbReference type="Proteomes" id="UP000799779"/>
    </source>
</evidence>
<feature type="compositionally biased region" description="Basic and acidic residues" evidence="1">
    <location>
        <begin position="29"/>
        <end position="43"/>
    </location>
</feature>
<accession>A0A6A5X2E8</accession>
<dbReference type="InterPro" id="IPR046797">
    <property type="entry name" value="PDDEXK_12"/>
</dbReference>
<proteinExistence type="predicted"/>
<evidence type="ECO:0000256" key="1">
    <source>
        <dbReference type="SAM" id="MobiDB-lite"/>
    </source>
</evidence>
<evidence type="ECO:0000313" key="3">
    <source>
        <dbReference type="EMBL" id="KAF2005356.1"/>
    </source>
</evidence>
<protein>
    <recommendedName>
        <fullName evidence="2">PD-(D/E)XK nuclease-like domain-containing protein</fullName>
    </recommendedName>
</protein>
<name>A0A6A5X2E8_9PLEO</name>
<feature type="compositionally biased region" description="Low complexity" evidence="1">
    <location>
        <begin position="91"/>
        <end position="102"/>
    </location>
</feature>
<feature type="domain" description="PD-(D/E)XK nuclease-like" evidence="2">
    <location>
        <begin position="180"/>
        <end position="427"/>
    </location>
</feature>
<reference evidence="3" key="1">
    <citation type="journal article" date="2020" name="Stud. Mycol.">
        <title>101 Dothideomycetes genomes: a test case for predicting lifestyles and emergence of pathogens.</title>
        <authorList>
            <person name="Haridas S."/>
            <person name="Albert R."/>
            <person name="Binder M."/>
            <person name="Bloem J."/>
            <person name="Labutti K."/>
            <person name="Salamov A."/>
            <person name="Andreopoulos B."/>
            <person name="Baker S."/>
            <person name="Barry K."/>
            <person name="Bills G."/>
            <person name="Bluhm B."/>
            <person name="Cannon C."/>
            <person name="Castanera R."/>
            <person name="Culley D."/>
            <person name="Daum C."/>
            <person name="Ezra D."/>
            <person name="Gonzalez J."/>
            <person name="Henrissat B."/>
            <person name="Kuo A."/>
            <person name="Liang C."/>
            <person name="Lipzen A."/>
            <person name="Lutzoni F."/>
            <person name="Magnuson J."/>
            <person name="Mondo S."/>
            <person name="Nolan M."/>
            <person name="Ohm R."/>
            <person name="Pangilinan J."/>
            <person name="Park H.-J."/>
            <person name="Ramirez L."/>
            <person name="Alfaro M."/>
            <person name="Sun H."/>
            <person name="Tritt A."/>
            <person name="Yoshinaga Y."/>
            <person name="Zwiers L.-H."/>
            <person name="Turgeon B."/>
            <person name="Goodwin S."/>
            <person name="Spatafora J."/>
            <person name="Crous P."/>
            <person name="Grigoriev I."/>
        </authorList>
    </citation>
    <scope>NUCLEOTIDE SEQUENCE</scope>
    <source>
        <strain evidence="3">CBS 123094</strain>
    </source>
</reference>
<evidence type="ECO:0000259" key="2">
    <source>
        <dbReference type="Pfam" id="PF20516"/>
    </source>
</evidence>
<keyword evidence="4" id="KW-1185">Reference proteome</keyword>
<sequence>MLQQSDCSSILSWLGTLPTSPESASPLDHNSELRRSKRLRYDSFEMEISATRTPSRSKKRRVEANSVGDGNTEDTPRGIPTRPTPSFAPPSIEASSECSFSSRRSRSPEKKINAMRSAPQPIELQQFHGRKEEIPDELKTIFKTIDGRFSRGIRVISNEHKDEIAAITTSDFEAINDYDFVYTDPHDLPGPSPTPQQCAKAVWLAARCETMGCSEAAWNSSVHNYILDIALYTTPFVDRIYFINCTSARIAPSSLIPPSDPVTSPEGKMIDFVITVELSDRFKEAFNTRFRGKTTKSVNHTLHEPLTHRPIGVSIETKRTGEKWKEAVYQVEIWTAAHFNKLEELIMEAREIRGDQERDYIGATCLPFLPVIIVQGHEWKFLAAVRYPGKRTCLYEEVTFGSTNSALGVYQVIATIQLLSRWTRDNFAPWFERECMNMTPELVAEEPARPTSM</sequence>
<dbReference type="Pfam" id="PF20516">
    <property type="entry name" value="PDDEXK_12"/>
    <property type="match status" value="1"/>
</dbReference>
<dbReference type="OrthoDB" id="3790799at2759"/>
<dbReference type="Proteomes" id="UP000799779">
    <property type="component" value="Unassembled WGS sequence"/>
</dbReference>